<evidence type="ECO:0000313" key="2">
    <source>
        <dbReference type="EMBL" id="RFU39459.1"/>
    </source>
</evidence>
<accession>A0A372JHT2</accession>
<name>A0A372JHT2_9ACTN</name>
<dbReference type="EMBL" id="QURH01000338">
    <property type="protein sequence ID" value="RFU39459.1"/>
    <property type="molecule type" value="Genomic_DNA"/>
</dbReference>
<sequence>MVVAATAAMAPGGATPALAGPTAATGGRDEVLTLVTGDRVHVVTGADGRRLVRTEAGAGRKDIAFLRTARAGELSVVPADAAPLVMAGRVDPALFNVTRLLKDGYGDAARKDIPLIVGGTPGARAAAPAGVGGA</sequence>
<evidence type="ECO:0000313" key="3">
    <source>
        <dbReference type="Proteomes" id="UP000261811"/>
    </source>
</evidence>
<proteinExistence type="predicted"/>
<dbReference type="Proteomes" id="UP000261811">
    <property type="component" value="Unassembled WGS sequence"/>
</dbReference>
<feature type="signal peptide" evidence="1">
    <location>
        <begin position="1"/>
        <end position="19"/>
    </location>
</feature>
<evidence type="ECO:0000256" key="1">
    <source>
        <dbReference type="SAM" id="SignalP"/>
    </source>
</evidence>
<gene>
    <name evidence="2" type="ORF">DZF91_22595</name>
</gene>
<feature type="non-terminal residue" evidence="2">
    <location>
        <position position="134"/>
    </location>
</feature>
<keyword evidence="1" id="KW-0732">Signal</keyword>
<protein>
    <submittedName>
        <fullName evidence="2">Peptidase S8/S53 subtilisin kexin sedolisin</fullName>
    </submittedName>
</protein>
<comment type="caution">
    <text evidence="2">The sequence shown here is derived from an EMBL/GenBank/DDBJ whole genome shotgun (WGS) entry which is preliminary data.</text>
</comment>
<dbReference type="AlphaFoldDB" id="A0A372JHT2"/>
<organism evidence="2 3">
    <name type="scientific">Actinomadura logoneensis</name>
    <dbReference type="NCBI Taxonomy" id="2293572"/>
    <lineage>
        <taxon>Bacteria</taxon>
        <taxon>Bacillati</taxon>
        <taxon>Actinomycetota</taxon>
        <taxon>Actinomycetes</taxon>
        <taxon>Streptosporangiales</taxon>
        <taxon>Thermomonosporaceae</taxon>
        <taxon>Actinomadura</taxon>
    </lineage>
</organism>
<reference evidence="2 3" key="1">
    <citation type="submission" date="2018-08" db="EMBL/GenBank/DDBJ databases">
        <title>Actinomadura jelena sp. nov., a novel Actinomycete isolated from soil in Chad.</title>
        <authorList>
            <person name="Shi L."/>
        </authorList>
    </citation>
    <scope>NUCLEOTIDE SEQUENCE [LARGE SCALE GENOMIC DNA]</scope>
    <source>
        <strain evidence="2 3">NEAU-G17</strain>
    </source>
</reference>
<feature type="chain" id="PRO_5016828746" evidence="1">
    <location>
        <begin position="20"/>
        <end position="134"/>
    </location>
</feature>
<keyword evidence="3" id="KW-1185">Reference proteome</keyword>